<reference evidence="23 24" key="1">
    <citation type="submission" date="2020-03" db="EMBL/GenBank/DDBJ databases">
        <title>Two novel Motilibacter sp.</title>
        <authorList>
            <person name="Liu S."/>
        </authorList>
    </citation>
    <scope>NUCLEOTIDE SEQUENCE [LARGE SCALE GENOMIC DNA]</scope>
    <source>
        <strain evidence="23 24">E257</strain>
    </source>
</reference>
<dbReference type="InterPro" id="IPR045603">
    <property type="entry name" value="QcrA_N"/>
</dbReference>
<dbReference type="Pfam" id="PF19297">
    <property type="entry name" value="QcrA_N"/>
    <property type="match status" value="1"/>
</dbReference>
<evidence type="ECO:0000256" key="17">
    <source>
        <dbReference type="ARBA" id="ARBA00023157"/>
    </source>
</evidence>
<evidence type="ECO:0000256" key="7">
    <source>
        <dbReference type="ARBA" id="ARBA00022660"/>
    </source>
</evidence>
<evidence type="ECO:0000259" key="22">
    <source>
        <dbReference type="PROSITE" id="PS51296"/>
    </source>
</evidence>
<evidence type="ECO:0000256" key="12">
    <source>
        <dbReference type="ARBA" id="ARBA00022989"/>
    </source>
</evidence>
<dbReference type="Proteomes" id="UP000800981">
    <property type="component" value="Unassembled WGS sequence"/>
</dbReference>
<dbReference type="Gene3D" id="2.102.10.10">
    <property type="entry name" value="Rieske [2Fe-2S] iron-sulphur domain"/>
    <property type="match status" value="1"/>
</dbReference>
<keyword evidence="12 21" id="KW-1133">Transmembrane helix</keyword>
<evidence type="ECO:0000256" key="15">
    <source>
        <dbReference type="ARBA" id="ARBA00023014"/>
    </source>
</evidence>
<feature type="transmembrane region" description="Helical" evidence="21">
    <location>
        <begin position="172"/>
        <end position="192"/>
    </location>
</feature>
<sequence length="381" mass="41449">MGGSIPGRHAAPQTNTAPGEGTSPHAPGEGGSLPVAPGPHGSAERFSDPGLPAHVHRSTDTDPKAAKRAERQITLMFLLSLVGVLLFIFGYFAFGLPSGDNYRWSTIVLGLGMFLALFPIGAGMIQWAKALMPDEEMVEKRKPIRSTDEDREETARIFQTAGEETGFGRRKMLWGSMVAAMGGSSLLAILPLKDLWLRNRSTDPWVQLSHTAWHEGARLVRDPTGEPLRPEEIPIGGVVHVLPEAPQRSESSEDVEEVADTEHEGLSLNDKAKAAVIVMRLAPEDVEYDESRVGKDYQGIYAYSKICTHVGCPVGLYEQQTHHLLCPCHQSTFDASRHCAVIFGPAARPLPQLAITVDADGYLVAQGDFEEPVGPSFWERG</sequence>
<evidence type="ECO:0000256" key="16">
    <source>
        <dbReference type="ARBA" id="ARBA00023136"/>
    </source>
</evidence>
<dbReference type="InterPro" id="IPR017941">
    <property type="entry name" value="Rieske_2Fe-2S"/>
</dbReference>
<evidence type="ECO:0000256" key="8">
    <source>
        <dbReference type="ARBA" id="ARBA00022692"/>
    </source>
</evidence>
<keyword evidence="5" id="KW-0813">Transport</keyword>
<keyword evidence="17" id="KW-1015">Disulfide bond</keyword>
<dbReference type="Pfam" id="PF00355">
    <property type="entry name" value="Rieske"/>
    <property type="match status" value="1"/>
</dbReference>
<gene>
    <name evidence="23" type="ORF">G9H71_01290</name>
</gene>
<evidence type="ECO:0000313" key="24">
    <source>
        <dbReference type="Proteomes" id="UP000800981"/>
    </source>
</evidence>
<organism evidence="23 24">
    <name type="scientific">Motilibacter deserti</name>
    <dbReference type="NCBI Taxonomy" id="2714956"/>
    <lineage>
        <taxon>Bacteria</taxon>
        <taxon>Bacillati</taxon>
        <taxon>Actinomycetota</taxon>
        <taxon>Actinomycetes</taxon>
        <taxon>Motilibacterales</taxon>
        <taxon>Motilibacteraceae</taxon>
        <taxon>Motilibacter</taxon>
    </lineage>
</organism>
<evidence type="ECO:0000256" key="14">
    <source>
        <dbReference type="ARBA" id="ARBA00023004"/>
    </source>
</evidence>
<keyword evidence="7" id="KW-0679">Respiratory chain</keyword>
<dbReference type="PROSITE" id="PS51296">
    <property type="entry name" value="RIESKE"/>
    <property type="match status" value="1"/>
</dbReference>
<evidence type="ECO:0000256" key="11">
    <source>
        <dbReference type="ARBA" id="ARBA00022982"/>
    </source>
</evidence>
<feature type="domain" description="Rieske" evidence="22">
    <location>
        <begin position="273"/>
        <end position="364"/>
    </location>
</feature>
<protein>
    <recommendedName>
        <fullName evidence="4">Cytochrome bc1 complex Rieske iron-sulfur subunit</fullName>
    </recommendedName>
    <alternativeName>
        <fullName evidence="18">Cytochrome bc1 reductase complex subunit QcrA</fullName>
    </alternativeName>
    <alternativeName>
        <fullName evidence="19">Rieske iron-sulfur protein</fullName>
    </alternativeName>
</protein>
<evidence type="ECO:0000313" key="23">
    <source>
        <dbReference type="EMBL" id="NHC12416.1"/>
    </source>
</evidence>
<keyword evidence="24" id="KW-1185">Reference proteome</keyword>
<evidence type="ECO:0000256" key="6">
    <source>
        <dbReference type="ARBA" id="ARBA00022475"/>
    </source>
</evidence>
<keyword evidence="14" id="KW-0408">Iron</keyword>
<keyword evidence="15" id="KW-0411">Iron-sulfur</keyword>
<evidence type="ECO:0000256" key="21">
    <source>
        <dbReference type="SAM" id="Phobius"/>
    </source>
</evidence>
<dbReference type="InterPro" id="IPR036922">
    <property type="entry name" value="Rieske_2Fe-2S_sf"/>
</dbReference>
<dbReference type="EMBL" id="JAANNP010000001">
    <property type="protein sequence ID" value="NHC12416.1"/>
    <property type="molecule type" value="Genomic_DNA"/>
</dbReference>
<keyword evidence="13" id="KW-0560">Oxidoreductase</keyword>
<keyword evidence="16 21" id="KW-0472">Membrane</keyword>
<keyword evidence="10" id="KW-0479">Metal-binding</keyword>
<dbReference type="InterPro" id="IPR014349">
    <property type="entry name" value="Rieske_Fe-S_prot"/>
</dbReference>
<evidence type="ECO:0000256" key="19">
    <source>
        <dbReference type="ARBA" id="ARBA00032409"/>
    </source>
</evidence>
<evidence type="ECO:0000256" key="20">
    <source>
        <dbReference type="SAM" id="MobiDB-lite"/>
    </source>
</evidence>
<proteinExistence type="inferred from homology"/>
<keyword evidence="11" id="KW-0249">Electron transport</keyword>
<keyword evidence="9" id="KW-0001">2Fe-2S</keyword>
<evidence type="ECO:0000256" key="18">
    <source>
        <dbReference type="ARBA" id="ARBA00029586"/>
    </source>
</evidence>
<dbReference type="SUPFAM" id="SSF50022">
    <property type="entry name" value="ISP domain"/>
    <property type="match status" value="1"/>
</dbReference>
<comment type="similarity">
    <text evidence="3">Belongs to the Rieske iron-sulfur protein family.</text>
</comment>
<evidence type="ECO:0000256" key="1">
    <source>
        <dbReference type="ARBA" id="ARBA00002494"/>
    </source>
</evidence>
<dbReference type="PANTHER" id="PTHR10134">
    <property type="entry name" value="CYTOCHROME B-C1 COMPLEX SUBUNIT RIESKE, MITOCHONDRIAL"/>
    <property type="match status" value="1"/>
</dbReference>
<evidence type="ECO:0000256" key="10">
    <source>
        <dbReference type="ARBA" id="ARBA00022723"/>
    </source>
</evidence>
<feature type="transmembrane region" description="Helical" evidence="21">
    <location>
        <begin position="106"/>
        <end position="127"/>
    </location>
</feature>
<evidence type="ECO:0000256" key="5">
    <source>
        <dbReference type="ARBA" id="ARBA00022448"/>
    </source>
</evidence>
<evidence type="ECO:0000256" key="13">
    <source>
        <dbReference type="ARBA" id="ARBA00023002"/>
    </source>
</evidence>
<feature type="region of interest" description="Disordered" evidence="20">
    <location>
        <begin position="1"/>
        <end position="65"/>
    </location>
</feature>
<evidence type="ECO:0000256" key="9">
    <source>
        <dbReference type="ARBA" id="ARBA00022714"/>
    </source>
</evidence>
<comment type="caution">
    <text evidence="23">The sequence shown here is derived from an EMBL/GenBank/DDBJ whole genome shotgun (WGS) entry which is preliminary data.</text>
</comment>
<keyword evidence="6" id="KW-1003">Cell membrane</keyword>
<evidence type="ECO:0000256" key="2">
    <source>
        <dbReference type="ARBA" id="ARBA00004651"/>
    </source>
</evidence>
<dbReference type="CDD" id="cd03467">
    <property type="entry name" value="Rieske"/>
    <property type="match status" value="1"/>
</dbReference>
<evidence type="ECO:0000256" key="3">
    <source>
        <dbReference type="ARBA" id="ARBA00010651"/>
    </source>
</evidence>
<name>A0ABX0GNL0_9ACTN</name>
<feature type="transmembrane region" description="Helical" evidence="21">
    <location>
        <begin position="73"/>
        <end position="94"/>
    </location>
</feature>
<keyword evidence="8 21" id="KW-0812">Transmembrane</keyword>
<comment type="function">
    <text evidence="1">Iron-sulfur subunit of the cytochrome bc1 complex, an essential component of the respiratory electron transport chain required for ATP synthesis. The bc1 complex catalyzes the oxidation of menaquinol and the reduction of cytochrome c in the respiratory chain. The bc1 complex operates through a Q-cycle mechanism that couples electron transfer to generation of the proton gradient that drives ATP synthesis.</text>
</comment>
<accession>A0ABX0GNL0</accession>
<evidence type="ECO:0000256" key="4">
    <source>
        <dbReference type="ARBA" id="ARBA00015816"/>
    </source>
</evidence>
<comment type="subcellular location">
    <subcellularLocation>
        <location evidence="2">Cell membrane</location>
        <topology evidence="2">Multi-pass membrane protein</topology>
    </subcellularLocation>
</comment>